<evidence type="ECO:0000313" key="2">
    <source>
        <dbReference type="EMBL" id="VEL07464.1"/>
    </source>
</evidence>
<dbReference type="Proteomes" id="UP000784294">
    <property type="component" value="Unassembled WGS sequence"/>
</dbReference>
<dbReference type="AlphaFoldDB" id="A0A3S4ZN03"/>
<organism evidence="2 3">
    <name type="scientific">Protopolystoma xenopodis</name>
    <dbReference type="NCBI Taxonomy" id="117903"/>
    <lineage>
        <taxon>Eukaryota</taxon>
        <taxon>Metazoa</taxon>
        <taxon>Spiralia</taxon>
        <taxon>Lophotrochozoa</taxon>
        <taxon>Platyhelminthes</taxon>
        <taxon>Monogenea</taxon>
        <taxon>Polyopisthocotylea</taxon>
        <taxon>Polystomatidea</taxon>
        <taxon>Polystomatidae</taxon>
        <taxon>Protopolystoma</taxon>
    </lineage>
</organism>
<gene>
    <name evidence="2" type="ORF">PXEA_LOCUS904</name>
</gene>
<reference evidence="2" key="1">
    <citation type="submission" date="2018-11" db="EMBL/GenBank/DDBJ databases">
        <authorList>
            <consortium name="Pathogen Informatics"/>
        </authorList>
    </citation>
    <scope>NUCLEOTIDE SEQUENCE</scope>
</reference>
<evidence type="ECO:0000313" key="3">
    <source>
        <dbReference type="Proteomes" id="UP000784294"/>
    </source>
</evidence>
<feature type="region of interest" description="Disordered" evidence="1">
    <location>
        <begin position="1"/>
        <end position="30"/>
    </location>
</feature>
<accession>A0A3S4ZN03</accession>
<sequence>MVLRMARLTDDAGETSGNPPDLDGFDVNGPGNASGALSQIDEIAAGTALPDPSVSTANVNSSVSASLSSPACLLPPALIDHTVHLTAPSSVGYVSASKVTDICTSGLPSRGHQQLQSAILTFETTWARAKSIWEQVVLCTEACESKARAAYLEWASSGFRYTSSSF</sequence>
<keyword evidence="3" id="KW-1185">Reference proteome</keyword>
<dbReference type="EMBL" id="CAAALY010001794">
    <property type="protein sequence ID" value="VEL07464.1"/>
    <property type="molecule type" value="Genomic_DNA"/>
</dbReference>
<evidence type="ECO:0000256" key="1">
    <source>
        <dbReference type="SAM" id="MobiDB-lite"/>
    </source>
</evidence>
<protein>
    <submittedName>
        <fullName evidence="2">Uncharacterized protein</fullName>
    </submittedName>
</protein>
<proteinExistence type="predicted"/>
<comment type="caution">
    <text evidence="2">The sequence shown here is derived from an EMBL/GenBank/DDBJ whole genome shotgun (WGS) entry which is preliminary data.</text>
</comment>
<name>A0A3S4ZN03_9PLAT</name>